<organism evidence="1 2">
    <name type="scientific">Umbra pygmaea</name>
    <name type="common">Eastern mudminnow</name>
    <dbReference type="NCBI Taxonomy" id="75934"/>
    <lineage>
        <taxon>Eukaryota</taxon>
        <taxon>Metazoa</taxon>
        <taxon>Chordata</taxon>
        <taxon>Craniata</taxon>
        <taxon>Vertebrata</taxon>
        <taxon>Euteleostomi</taxon>
        <taxon>Actinopterygii</taxon>
        <taxon>Neopterygii</taxon>
        <taxon>Teleostei</taxon>
        <taxon>Protacanthopterygii</taxon>
        <taxon>Esociformes</taxon>
        <taxon>Umbridae</taxon>
        <taxon>Umbra</taxon>
    </lineage>
</organism>
<dbReference type="PANTHER" id="PTHR31751">
    <property type="entry name" value="SI:CH211-108C17.2-RELATED-RELATED"/>
    <property type="match status" value="1"/>
</dbReference>
<comment type="caution">
    <text evidence="1">The sequence shown here is derived from an EMBL/GenBank/DDBJ whole genome shotgun (WGS) entry which is preliminary data.</text>
</comment>
<dbReference type="Proteomes" id="UP001557470">
    <property type="component" value="Unassembled WGS sequence"/>
</dbReference>
<gene>
    <name evidence="1" type="ORF">UPYG_G00110450</name>
</gene>
<accession>A0ABD0X6J8</accession>
<keyword evidence="2" id="KW-1185">Reference proteome</keyword>
<dbReference type="AlphaFoldDB" id="A0ABD0X6J8"/>
<reference evidence="1 2" key="1">
    <citation type="submission" date="2024-06" db="EMBL/GenBank/DDBJ databases">
        <authorList>
            <person name="Pan Q."/>
            <person name="Wen M."/>
            <person name="Jouanno E."/>
            <person name="Zahm M."/>
            <person name="Klopp C."/>
            <person name="Cabau C."/>
            <person name="Louis A."/>
            <person name="Berthelot C."/>
            <person name="Parey E."/>
            <person name="Roest Crollius H."/>
            <person name="Montfort J."/>
            <person name="Robinson-Rechavi M."/>
            <person name="Bouchez O."/>
            <person name="Lampietro C."/>
            <person name="Lopez Roques C."/>
            <person name="Donnadieu C."/>
            <person name="Postlethwait J."/>
            <person name="Bobe J."/>
            <person name="Verreycken H."/>
            <person name="Guiguen Y."/>
        </authorList>
    </citation>
    <scope>NUCLEOTIDE SEQUENCE [LARGE SCALE GENOMIC DNA]</scope>
    <source>
        <strain evidence="1">Up_M1</strain>
        <tissue evidence="1">Testis</tissue>
    </source>
</reference>
<sequence length="260" mass="30476">MAYRKRNKKKLVSASNRKTCMDLAPWIKSVSNHMWWSCSSSKGDPKELLRRWKSILHHICGVHRWEEGGMEYKCYHTELTADEQRRKRLLAKDSPAYKAFYEAVMNARLLKDLEQMALFKHTGELEVFHNVLLKYCPKRLHFEYASMQARTMLAVMDHNENHNTQREQAKTASGLQRHDVVFQRQSKQWTARPVYKETTQTFRNNMMDAVIQRRLDPSVKYKDPLSHMKVPLLAANIARVSKPNKEDVIAGHTSRFTATD</sequence>
<proteinExistence type="predicted"/>
<name>A0ABD0X6J8_UMBPY</name>
<dbReference type="PANTHER" id="PTHR31751:SF42">
    <property type="entry name" value="PROTEIN CBG10204"/>
    <property type="match status" value="1"/>
</dbReference>
<evidence type="ECO:0000313" key="1">
    <source>
        <dbReference type="EMBL" id="KAL0993607.1"/>
    </source>
</evidence>
<evidence type="ECO:0000313" key="2">
    <source>
        <dbReference type="Proteomes" id="UP001557470"/>
    </source>
</evidence>
<dbReference type="EMBL" id="JAGEUA010000003">
    <property type="protein sequence ID" value="KAL0993607.1"/>
    <property type="molecule type" value="Genomic_DNA"/>
</dbReference>
<protein>
    <submittedName>
        <fullName evidence="1">Uncharacterized protein</fullName>
    </submittedName>
</protein>